<evidence type="ECO:0000313" key="4">
    <source>
        <dbReference type="Proteomes" id="UP000236379"/>
    </source>
</evidence>
<dbReference type="EMBL" id="PPPD01000001">
    <property type="protein sequence ID" value="PNY81646.1"/>
    <property type="molecule type" value="Genomic_DNA"/>
</dbReference>
<reference evidence="3 4" key="1">
    <citation type="submission" date="2018-01" db="EMBL/GenBank/DDBJ databases">
        <title>Deinococcus koreensis sp. nov., a radiation-resistant bacterium isolated from river water.</title>
        <authorList>
            <person name="Choi A."/>
        </authorList>
    </citation>
    <scope>NUCLEOTIDE SEQUENCE [LARGE SCALE GENOMIC DNA]</scope>
    <source>
        <strain evidence="3 4">SJW1-2</strain>
    </source>
</reference>
<sequence length="771" mass="76939">MNTTPRVLALMAALAAGTAAAATTNTTAGQIITNQATATFTDPTTLAAATPIVSNTVQTVVLPKPGFDIQYADGSADNTTATAPAPSFDKTGVLPGTTVTTGYVVVNTGNVNGYVVNLAADSTGGNAPQDVKYYLDANNDGVPDSSTPVTSVTLNADNPNTPADEGIVRILQVITVASTAGTGAQYSASPAGTAPSGSVSATDTSTGITTAYPYAALTEAQANPASTNGDLQYTRVTVFTPTVTNAPADGDPATAGQQTPTTTVVVPPSASTVIDPNNPTSAPGTPSSPSDPTQPGYTDPPVAGSTGAVAVTVVGNVQTAYPPADTNAAADAVNFKNTVTTPAGSPADTVNLFPVNPALNVGDAGYGAPYGTNNGDGSFTLPDGTVVRFLNADGSAPTLVTSPVDGKAYPVVSVPAGGATVSYITQVVYPDSNSLTNPTPITVVVGADSGNDYNLIADGTTTDKVLPPALQFGDSNGVQTPPTADASAQPSETVTPGAAVSTGTPTPGMTTDSSAVFPMDIANPGEYGDTYTLSGSVLVPLSNGTTATVPVKYVDASGTELPKNAAGQYITPVVDANAEYRVYAVVDIPSNARLTLPGSPLSVQQTVTSNYSNITLQDTNDLIRVGAIGGITVDKYQAVGAAPSQTAAGKTIKTALPGETINYAIVARNSYNDAVKNFVLSDVSGGSTNVYAFTTFQGAGVVLSGFGAYPSAQALYRLNGGASFSASVPAAGSVTSGLEVAVDSNGDGVFNSADVFPSGASITLNISAQVK</sequence>
<dbReference type="Proteomes" id="UP000236379">
    <property type="component" value="Unassembled WGS sequence"/>
</dbReference>
<name>A0A2K3UYM7_9DEIO</name>
<protein>
    <recommendedName>
        <fullName evidence="5">DUF11 domain-containing protein</fullName>
    </recommendedName>
</protein>
<dbReference type="AlphaFoldDB" id="A0A2K3UYM7"/>
<feature type="compositionally biased region" description="Low complexity" evidence="1">
    <location>
        <begin position="252"/>
        <end position="295"/>
    </location>
</feature>
<evidence type="ECO:0000313" key="3">
    <source>
        <dbReference type="EMBL" id="PNY81646.1"/>
    </source>
</evidence>
<comment type="caution">
    <text evidence="3">The sequence shown here is derived from an EMBL/GenBank/DDBJ whole genome shotgun (WGS) entry which is preliminary data.</text>
</comment>
<evidence type="ECO:0000256" key="2">
    <source>
        <dbReference type="SAM" id="SignalP"/>
    </source>
</evidence>
<feature type="region of interest" description="Disordered" evidence="1">
    <location>
        <begin position="242"/>
        <end position="304"/>
    </location>
</feature>
<feature type="chain" id="PRO_5014345725" description="DUF11 domain-containing protein" evidence="2">
    <location>
        <begin position="22"/>
        <end position="771"/>
    </location>
</feature>
<dbReference type="RefSeq" id="WP_103312087.1">
    <property type="nucleotide sequence ID" value="NZ_PPPD01000001.1"/>
</dbReference>
<gene>
    <name evidence="3" type="ORF">CVO96_09910</name>
</gene>
<proteinExistence type="predicted"/>
<organism evidence="3 4">
    <name type="scientific">Deinococcus koreensis</name>
    <dbReference type="NCBI Taxonomy" id="2054903"/>
    <lineage>
        <taxon>Bacteria</taxon>
        <taxon>Thermotogati</taxon>
        <taxon>Deinococcota</taxon>
        <taxon>Deinococci</taxon>
        <taxon>Deinococcales</taxon>
        <taxon>Deinococcaceae</taxon>
        <taxon>Deinococcus</taxon>
    </lineage>
</organism>
<keyword evidence="4" id="KW-1185">Reference proteome</keyword>
<feature type="compositionally biased region" description="Polar residues" evidence="1">
    <location>
        <begin position="476"/>
        <end position="494"/>
    </location>
</feature>
<feature type="region of interest" description="Disordered" evidence="1">
    <location>
        <begin position="476"/>
        <end position="507"/>
    </location>
</feature>
<evidence type="ECO:0000256" key="1">
    <source>
        <dbReference type="SAM" id="MobiDB-lite"/>
    </source>
</evidence>
<accession>A0A2K3UYM7</accession>
<evidence type="ECO:0008006" key="5">
    <source>
        <dbReference type="Google" id="ProtNLM"/>
    </source>
</evidence>
<keyword evidence="2" id="KW-0732">Signal</keyword>
<feature type="signal peptide" evidence="2">
    <location>
        <begin position="1"/>
        <end position="21"/>
    </location>
</feature>